<name>A0A563EZW8_9PSEU</name>
<dbReference type="OrthoDB" id="4535590at2"/>
<accession>A0A563EZW8</accession>
<keyword evidence="2" id="KW-1185">Reference proteome</keyword>
<dbReference type="AlphaFoldDB" id="A0A563EZW8"/>
<gene>
    <name evidence="1" type="ORF">FKR81_04665</name>
</gene>
<evidence type="ECO:0000313" key="1">
    <source>
        <dbReference type="EMBL" id="TWP53266.1"/>
    </source>
</evidence>
<protein>
    <submittedName>
        <fullName evidence="1">Uncharacterized protein</fullName>
    </submittedName>
</protein>
<evidence type="ECO:0000313" key="2">
    <source>
        <dbReference type="Proteomes" id="UP000316639"/>
    </source>
</evidence>
<proteinExistence type="predicted"/>
<organism evidence="1 2">
    <name type="scientific">Lentzea tibetensis</name>
    <dbReference type="NCBI Taxonomy" id="2591470"/>
    <lineage>
        <taxon>Bacteria</taxon>
        <taxon>Bacillati</taxon>
        <taxon>Actinomycetota</taxon>
        <taxon>Actinomycetes</taxon>
        <taxon>Pseudonocardiales</taxon>
        <taxon>Pseudonocardiaceae</taxon>
        <taxon>Lentzea</taxon>
    </lineage>
</organism>
<dbReference type="EMBL" id="VOBR01000003">
    <property type="protein sequence ID" value="TWP53266.1"/>
    <property type="molecule type" value="Genomic_DNA"/>
</dbReference>
<sequence>MDLDRVFADVPRVGAVDGCTYCYAQSDLDALGGDPALVPRDLVGSFAREVTSHWNADQYGLLWRGLAPRILRLLEELPDPILLKGLSFARFSTWPADEQQAVREALRGMLTRNLTGDLLCAAAHVDSDLGPWLRFVDALPDDEAVAGLARYWANDLAHGGEPSLWWFPEDPAAPIRDWLYSDALWERLRRIGDVDTQIAISDL</sequence>
<reference evidence="1 2" key="1">
    <citation type="submission" date="2019-07" db="EMBL/GenBank/DDBJ databases">
        <title>Lentzea xizangensis sp. nov., isolated from Qinghai-Tibetan Plateau Soils.</title>
        <authorList>
            <person name="Huang J."/>
        </authorList>
    </citation>
    <scope>NUCLEOTIDE SEQUENCE [LARGE SCALE GENOMIC DNA]</scope>
    <source>
        <strain evidence="1 2">FXJ1.1311</strain>
    </source>
</reference>
<dbReference type="RefSeq" id="WP_146349677.1">
    <property type="nucleotide sequence ID" value="NZ_VOBR01000003.1"/>
</dbReference>
<dbReference type="Proteomes" id="UP000316639">
    <property type="component" value="Unassembled WGS sequence"/>
</dbReference>
<comment type="caution">
    <text evidence="1">The sequence shown here is derived from an EMBL/GenBank/DDBJ whole genome shotgun (WGS) entry which is preliminary data.</text>
</comment>